<evidence type="ECO:0000313" key="1">
    <source>
        <dbReference type="EnsemblMetazoa" id="CJA25599.1"/>
    </source>
</evidence>
<protein>
    <submittedName>
        <fullName evidence="1">Uncharacterized protein</fullName>
    </submittedName>
</protein>
<dbReference type="Proteomes" id="UP000005237">
    <property type="component" value="Unassembled WGS sequence"/>
</dbReference>
<reference evidence="2" key="1">
    <citation type="submission" date="2010-08" db="EMBL/GenBank/DDBJ databases">
        <authorList>
            <consortium name="Caenorhabditis japonica Sequencing Consortium"/>
            <person name="Wilson R.K."/>
        </authorList>
    </citation>
    <scope>NUCLEOTIDE SEQUENCE [LARGE SCALE GENOMIC DNA]</scope>
    <source>
        <strain evidence="2">DF5081</strain>
    </source>
</reference>
<dbReference type="EnsemblMetazoa" id="CJA25599.1">
    <property type="protein sequence ID" value="CJA25599.1"/>
    <property type="gene ID" value="WBGene00181171"/>
</dbReference>
<organism evidence="1 2">
    <name type="scientific">Caenorhabditis japonica</name>
    <dbReference type="NCBI Taxonomy" id="281687"/>
    <lineage>
        <taxon>Eukaryota</taxon>
        <taxon>Metazoa</taxon>
        <taxon>Ecdysozoa</taxon>
        <taxon>Nematoda</taxon>
        <taxon>Chromadorea</taxon>
        <taxon>Rhabditida</taxon>
        <taxon>Rhabditina</taxon>
        <taxon>Rhabditomorpha</taxon>
        <taxon>Rhabditoidea</taxon>
        <taxon>Rhabditidae</taxon>
        <taxon>Peloderinae</taxon>
        <taxon>Caenorhabditis</taxon>
    </lineage>
</organism>
<keyword evidence="2" id="KW-1185">Reference proteome</keyword>
<sequence length="73" mass="8329">MRRNNDDVDGVRYLIDYANSFFTSGVNVIHDWSHYRSILQMIFSDPTHVQCCASQRHHVPAGINSFSVNAVDC</sequence>
<accession>A0A8R1IDU2</accession>
<dbReference type="AlphaFoldDB" id="A0A8R1IDU2"/>
<name>A0A8R1IDU2_CAEJA</name>
<proteinExistence type="predicted"/>
<reference evidence="1" key="2">
    <citation type="submission" date="2022-06" db="UniProtKB">
        <authorList>
            <consortium name="EnsemblMetazoa"/>
        </authorList>
    </citation>
    <scope>IDENTIFICATION</scope>
    <source>
        <strain evidence="1">DF5081</strain>
    </source>
</reference>
<evidence type="ECO:0000313" key="2">
    <source>
        <dbReference type="Proteomes" id="UP000005237"/>
    </source>
</evidence>